<proteinExistence type="predicted"/>
<dbReference type="Proteomes" id="UP000324705">
    <property type="component" value="Chromosome 2A"/>
</dbReference>
<name>A0A9R1R1E3_TRITD</name>
<reference evidence="1 2" key="1">
    <citation type="submission" date="2017-09" db="EMBL/GenBank/DDBJ databases">
        <authorList>
            <consortium name="International Durum Wheat Genome Sequencing Consortium (IDWGSC)"/>
            <person name="Milanesi L."/>
        </authorList>
    </citation>
    <scope>NUCLEOTIDE SEQUENCE [LARGE SCALE GENOMIC DNA]</scope>
    <source>
        <strain evidence="2">cv. Svevo</strain>
    </source>
</reference>
<evidence type="ECO:0000313" key="1">
    <source>
        <dbReference type="EMBL" id="VAH24930.1"/>
    </source>
</evidence>
<accession>A0A9R1R1E3</accession>
<dbReference type="AlphaFoldDB" id="A0A9R1R1E3"/>
<organism evidence="1 2">
    <name type="scientific">Triticum turgidum subsp. durum</name>
    <name type="common">Durum wheat</name>
    <name type="synonym">Triticum durum</name>
    <dbReference type="NCBI Taxonomy" id="4567"/>
    <lineage>
        <taxon>Eukaryota</taxon>
        <taxon>Viridiplantae</taxon>
        <taxon>Streptophyta</taxon>
        <taxon>Embryophyta</taxon>
        <taxon>Tracheophyta</taxon>
        <taxon>Spermatophyta</taxon>
        <taxon>Magnoliopsida</taxon>
        <taxon>Liliopsida</taxon>
        <taxon>Poales</taxon>
        <taxon>Poaceae</taxon>
        <taxon>BOP clade</taxon>
        <taxon>Pooideae</taxon>
        <taxon>Triticodae</taxon>
        <taxon>Triticeae</taxon>
        <taxon>Triticinae</taxon>
        <taxon>Triticum</taxon>
    </lineage>
</organism>
<evidence type="ECO:0000313" key="2">
    <source>
        <dbReference type="Proteomes" id="UP000324705"/>
    </source>
</evidence>
<keyword evidence="2" id="KW-1185">Reference proteome</keyword>
<gene>
    <name evidence="1" type="ORF">TRITD_2Av1G009020</name>
</gene>
<sequence length="150" mass="16244">MARSSVYHVMLCTVLSIHTTILPPALLPLFTCPVCVGRQPASRNLELLLSRSGGLMAHHTTLRWDAFAKGTPLWDVDPVPGELVVGLNGDMYYIPPGDALVSASGAMAETPKTLGYILGEEIWSFLMGWDEQDPVADTLLSPPSQALDLR</sequence>
<dbReference type="EMBL" id="LT934113">
    <property type="protein sequence ID" value="VAH24930.1"/>
    <property type="molecule type" value="Genomic_DNA"/>
</dbReference>
<dbReference type="Gramene" id="TRITD2Av1G009020.1">
    <property type="protein sequence ID" value="TRITD2Av1G009020.1"/>
    <property type="gene ID" value="TRITD2Av1G009020"/>
</dbReference>
<dbReference type="OMA" id="LMAHHTT"/>
<protein>
    <submittedName>
        <fullName evidence="1">Uncharacterized protein</fullName>
    </submittedName>
</protein>